<evidence type="ECO:0000313" key="3">
    <source>
        <dbReference type="EMBL" id="MFC6163173.1"/>
    </source>
</evidence>
<name>A0ABW1R025_9LACO</name>
<keyword evidence="2" id="KW-0472">Membrane</keyword>
<dbReference type="EMBL" id="JBHSSD010000003">
    <property type="protein sequence ID" value="MFC6163173.1"/>
    <property type="molecule type" value="Genomic_DNA"/>
</dbReference>
<feature type="compositionally biased region" description="Polar residues" evidence="1">
    <location>
        <begin position="52"/>
        <end position="75"/>
    </location>
</feature>
<feature type="transmembrane region" description="Helical" evidence="2">
    <location>
        <begin position="106"/>
        <end position="128"/>
    </location>
</feature>
<keyword evidence="4" id="KW-1185">Reference proteome</keyword>
<keyword evidence="2" id="KW-0812">Transmembrane</keyword>
<sequence length="139" mass="15291">MRNRLKWWGFILVLVLGVVGPTTIGQAVTTYRTQVGVTIVKSDADADQLRQSNQQIPNGTQNQSTADTIGPTNKQAPKRANWSRAVQSAAANLRQGQLPQTAEVSAGLMVILGGLLLICWLLLLVIAWQWRRSREGRES</sequence>
<proteinExistence type="predicted"/>
<gene>
    <name evidence="3" type="ORF">ACFP3T_00525</name>
</gene>
<dbReference type="RefSeq" id="WP_137640827.1">
    <property type="nucleotide sequence ID" value="NZ_BJDK01000030.1"/>
</dbReference>
<organism evidence="3 4">
    <name type="scientific">Lactiplantibacillus dongliensis</name>
    <dbReference type="NCBI Taxonomy" id="2559919"/>
    <lineage>
        <taxon>Bacteria</taxon>
        <taxon>Bacillati</taxon>
        <taxon>Bacillota</taxon>
        <taxon>Bacilli</taxon>
        <taxon>Lactobacillales</taxon>
        <taxon>Lactobacillaceae</taxon>
        <taxon>Lactiplantibacillus</taxon>
    </lineage>
</organism>
<feature type="region of interest" description="Disordered" evidence="1">
    <location>
        <begin position="52"/>
        <end position="76"/>
    </location>
</feature>
<protein>
    <recommendedName>
        <fullName evidence="5">Cell surface protein</fullName>
    </recommendedName>
</protein>
<keyword evidence="2" id="KW-1133">Transmembrane helix</keyword>
<comment type="caution">
    <text evidence="3">The sequence shown here is derived from an EMBL/GenBank/DDBJ whole genome shotgun (WGS) entry which is preliminary data.</text>
</comment>
<reference evidence="4" key="1">
    <citation type="journal article" date="2019" name="Int. J. Syst. Evol. Microbiol.">
        <title>The Global Catalogue of Microorganisms (GCM) 10K type strain sequencing project: providing services to taxonomists for standard genome sequencing and annotation.</title>
        <authorList>
            <consortium name="The Broad Institute Genomics Platform"/>
            <consortium name="The Broad Institute Genome Sequencing Center for Infectious Disease"/>
            <person name="Wu L."/>
            <person name="Ma J."/>
        </authorList>
    </citation>
    <scope>NUCLEOTIDE SEQUENCE [LARGE SCALE GENOMIC DNA]</scope>
    <source>
        <strain evidence="4">CCM 8932</strain>
    </source>
</reference>
<evidence type="ECO:0000313" key="4">
    <source>
        <dbReference type="Proteomes" id="UP001596253"/>
    </source>
</evidence>
<evidence type="ECO:0008006" key="5">
    <source>
        <dbReference type="Google" id="ProtNLM"/>
    </source>
</evidence>
<evidence type="ECO:0000256" key="1">
    <source>
        <dbReference type="SAM" id="MobiDB-lite"/>
    </source>
</evidence>
<evidence type="ECO:0000256" key="2">
    <source>
        <dbReference type="SAM" id="Phobius"/>
    </source>
</evidence>
<accession>A0ABW1R025</accession>
<dbReference type="Proteomes" id="UP001596253">
    <property type="component" value="Unassembled WGS sequence"/>
</dbReference>